<evidence type="ECO:0000256" key="3">
    <source>
        <dbReference type="ARBA" id="ARBA00022723"/>
    </source>
</evidence>
<dbReference type="Gene3D" id="2.20.28.200">
    <property type="match status" value="1"/>
</dbReference>
<dbReference type="Gene3D" id="3.40.50.1220">
    <property type="entry name" value="TPP-binding domain"/>
    <property type="match status" value="2"/>
</dbReference>
<reference evidence="11" key="1">
    <citation type="submission" date="2019-11" db="UniProtKB">
        <authorList>
            <consortium name="WormBaseParasite"/>
        </authorList>
    </citation>
    <scope>IDENTIFICATION</scope>
</reference>
<dbReference type="FunFam" id="3.40.50.1220:FF:000038">
    <property type="entry name" value="NAD-dependent protein deacetylase sirtuin-6 isoform X2"/>
    <property type="match status" value="1"/>
</dbReference>
<evidence type="ECO:0000259" key="10">
    <source>
        <dbReference type="PROSITE" id="PS50305"/>
    </source>
</evidence>
<keyword evidence="3 7" id="KW-0479">Metal-binding</keyword>
<dbReference type="InterPro" id="IPR029035">
    <property type="entry name" value="DHS-like_NAD/FAD-binding_dom"/>
</dbReference>
<proteinExistence type="inferred from homology"/>
<feature type="region of interest" description="Disordered" evidence="8">
    <location>
        <begin position="376"/>
        <end position="437"/>
    </location>
</feature>
<feature type="compositionally biased region" description="Polar residues" evidence="8">
    <location>
        <begin position="376"/>
        <end position="386"/>
    </location>
</feature>
<evidence type="ECO:0000256" key="4">
    <source>
        <dbReference type="ARBA" id="ARBA00022833"/>
    </source>
</evidence>
<name>A0A5K3FL77_MESCO</name>
<dbReference type="GO" id="GO:0003714">
    <property type="term" value="F:transcription corepressor activity"/>
    <property type="evidence" value="ECO:0007669"/>
    <property type="project" value="TreeGrafter"/>
</dbReference>
<feature type="chain" id="PRO_5024274025" description="protein acetyllysine N-acetyltransferase" evidence="9">
    <location>
        <begin position="20"/>
        <end position="561"/>
    </location>
</feature>
<dbReference type="Pfam" id="PF02146">
    <property type="entry name" value="SIR2"/>
    <property type="match status" value="1"/>
</dbReference>
<feature type="binding site" evidence="7">
    <location>
        <position position="188"/>
    </location>
    <ligand>
        <name>Zn(2+)</name>
        <dbReference type="ChEBI" id="CHEBI:29105"/>
    </ligand>
</feature>
<dbReference type="GO" id="GO:0141050">
    <property type="term" value="F:histone H3K deacetylase activity"/>
    <property type="evidence" value="ECO:0007669"/>
    <property type="project" value="UniProtKB-ARBA"/>
</dbReference>
<dbReference type="PANTHER" id="PTHR11085">
    <property type="entry name" value="NAD-DEPENDENT PROTEIN DEACYLASE SIRTUIN-5, MITOCHONDRIAL-RELATED"/>
    <property type="match status" value="1"/>
</dbReference>
<keyword evidence="4 7" id="KW-0862">Zinc</keyword>
<keyword evidence="2" id="KW-0808">Transferase</keyword>
<evidence type="ECO:0000256" key="5">
    <source>
        <dbReference type="ARBA" id="ARBA00023027"/>
    </source>
</evidence>
<feature type="binding site" evidence="7">
    <location>
        <position position="198"/>
    </location>
    <ligand>
        <name>Zn(2+)</name>
        <dbReference type="ChEBI" id="CHEBI:29105"/>
    </ligand>
</feature>
<feature type="domain" description="Deacetylase sirtuin-type" evidence="10">
    <location>
        <begin position="48"/>
        <end position="306"/>
    </location>
</feature>
<keyword evidence="9" id="KW-0732">Signal</keyword>
<feature type="binding site" evidence="7">
    <location>
        <position position="165"/>
    </location>
    <ligand>
        <name>Zn(2+)</name>
        <dbReference type="ChEBI" id="CHEBI:29105"/>
    </ligand>
</feature>
<dbReference type="WBParaSite" id="MCU_009318-RB">
    <property type="protein sequence ID" value="MCU_009318-RB"/>
    <property type="gene ID" value="MCU_009318"/>
</dbReference>
<dbReference type="GO" id="GO:0070403">
    <property type="term" value="F:NAD+ binding"/>
    <property type="evidence" value="ECO:0007669"/>
    <property type="project" value="InterPro"/>
</dbReference>
<evidence type="ECO:0000256" key="9">
    <source>
        <dbReference type="SAM" id="SignalP"/>
    </source>
</evidence>
<dbReference type="GO" id="GO:0017136">
    <property type="term" value="F:histone deacetylase activity, NAD-dependent"/>
    <property type="evidence" value="ECO:0007669"/>
    <property type="project" value="TreeGrafter"/>
</dbReference>
<dbReference type="EC" id="2.3.1.286" evidence="1"/>
<feature type="binding site" evidence="7">
    <location>
        <position position="162"/>
    </location>
    <ligand>
        <name>Zn(2+)</name>
        <dbReference type="ChEBI" id="CHEBI:29105"/>
    </ligand>
</feature>
<evidence type="ECO:0000256" key="6">
    <source>
        <dbReference type="ARBA" id="ARBA00038170"/>
    </source>
</evidence>
<keyword evidence="5" id="KW-0520">NAD</keyword>
<dbReference type="PROSITE" id="PS50305">
    <property type="entry name" value="SIRTUIN"/>
    <property type="match status" value="1"/>
</dbReference>
<evidence type="ECO:0000256" key="1">
    <source>
        <dbReference type="ARBA" id="ARBA00012928"/>
    </source>
</evidence>
<comment type="similarity">
    <text evidence="6">Belongs to the sirtuin family. Class IV subfamily.</text>
</comment>
<dbReference type="GO" id="GO:0046872">
    <property type="term" value="F:metal ion binding"/>
    <property type="evidence" value="ECO:0007669"/>
    <property type="project" value="UniProtKB-KW"/>
</dbReference>
<evidence type="ECO:0000256" key="2">
    <source>
        <dbReference type="ARBA" id="ARBA00022679"/>
    </source>
</evidence>
<dbReference type="InterPro" id="IPR050134">
    <property type="entry name" value="NAD-dep_sirtuin_deacylases"/>
</dbReference>
<dbReference type="AlphaFoldDB" id="A0A5K3FL77"/>
<feature type="compositionally biased region" description="Basic and acidic residues" evidence="8">
    <location>
        <begin position="417"/>
        <end position="426"/>
    </location>
</feature>
<accession>A0A5K3FL77</accession>
<dbReference type="PANTHER" id="PTHR11085:SF12">
    <property type="entry name" value="NAD-DEPENDENT PROTEIN DEACYLASE SIRTUIN-6"/>
    <property type="match status" value="1"/>
</dbReference>
<feature type="signal peptide" evidence="9">
    <location>
        <begin position="1"/>
        <end position="19"/>
    </location>
</feature>
<dbReference type="InterPro" id="IPR003000">
    <property type="entry name" value="Sirtuin"/>
</dbReference>
<sequence>MWLLNYRVLSFSFQTVVHAGAMSLNYASALSAYEDKGVCGLPEIHDPDYIFEQKVTVLTDLLRQSPYTVVHTGAGLSTSSGIPDFRGPNGVWTLEKHGKSPSFSQPFDSAIPSIGHMALVALEKAGYINYVITQNIDGLHLRSGFPRNRLSILHGDVFLEKCRSCGAVYVRSAKTSPTIGLKTTGARCTKLKTRVRPCGGKLIDSVLDWEDELPEPDYALAVKEARNASIHLCLGISPHILPTARLPFRTSGLGLPRKRLQPICVENAIIDLTNGSADDDGSLFHDIPSPQVDDVFMKFLALHGGILEGKGNFEASRRRCKRFKQTPLAKSTKPEDDDFPSVGGKNDKRKAQRRGRLHVCLGTSLQIFPAASLPFSTKTPRSASATSRKRKLRSQTVIDLTADGDDASTSSPKVPRSKPEVKSEPARRHRSTEPSSKVVIVNLQPTKLDARADMCLRADISRVLTRVCKNLGVEIPPVDATFVPKVVLRSKHTAESERFPWIMLSHPENSFSPFAVKEDEGGESDEHVVKTKKEEKPNVDVKKRDLDSATLIHCSSNKISL</sequence>
<dbReference type="GO" id="GO:0000122">
    <property type="term" value="P:negative regulation of transcription by RNA polymerase II"/>
    <property type="evidence" value="ECO:0007669"/>
    <property type="project" value="TreeGrafter"/>
</dbReference>
<evidence type="ECO:0000313" key="11">
    <source>
        <dbReference type="WBParaSite" id="MCU_009318-RB"/>
    </source>
</evidence>
<feature type="region of interest" description="Disordered" evidence="8">
    <location>
        <begin position="324"/>
        <end position="354"/>
    </location>
</feature>
<dbReference type="SUPFAM" id="SSF52467">
    <property type="entry name" value="DHS-like NAD/FAD-binding domain"/>
    <property type="match status" value="2"/>
</dbReference>
<protein>
    <recommendedName>
        <fullName evidence="1">protein acetyllysine N-acetyltransferase</fullName>
        <ecNumber evidence="1">2.3.1.286</ecNumber>
    </recommendedName>
</protein>
<organism evidence="11">
    <name type="scientific">Mesocestoides corti</name>
    <name type="common">Flatworm</name>
    <dbReference type="NCBI Taxonomy" id="53468"/>
    <lineage>
        <taxon>Eukaryota</taxon>
        <taxon>Metazoa</taxon>
        <taxon>Spiralia</taxon>
        <taxon>Lophotrochozoa</taxon>
        <taxon>Platyhelminthes</taxon>
        <taxon>Cestoda</taxon>
        <taxon>Eucestoda</taxon>
        <taxon>Cyclophyllidea</taxon>
        <taxon>Mesocestoididae</taxon>
        <taxon>Mesocestoides</taxon>
    </lineage>
</organism>
<feature type="active site" description="Proton acceptor" evidence="7">
    <location>
        <position position="154"/>
    </location>
</feature>
<evidence type="ECO:0000256" key="8">
    <source>
        <dbReference type="SAM" id="MobiDB-lite"/>
    </source>
</evidence>
<dbReference type="GO" id="GO:0005634">
    <property type="term" value="C:nucleus"/>
    <property type="evidence" value="ECO:0007669"/>
    <property type="project" value="TreeGrafter"/>
</dbReference>
<evidence type="ECO:0000256" key="7">
    <source>
        <dbReference type="PROSITE-ProRule" id="PRU00236"/>
    </source>
</evidence>
<dbReference type="InterPro" id="IPR026590">
    <property type="entry name" value="Ssirtuin_cat_dom"/>
</dbReference>